<organism evidence="1 2">
    <name type="scientific">Nocardia kruczakiae</name>
    <dbReference type="NCBI Taxonomy" id="261477"/>
    <lineage>
        <taxon>Bacteria</taxon>
        <taxon>Bacillati</taxon>
        <taxon>Actinomycetota</taxon>
        <taxon>Actinomycetes</taxon>
        <taxon>Mycobacteriales</taxon>
        <taxon>Nocardiaceae</taxon>
        <taxon>Nocardia</taxon>
    </lineage>
</organism>
<keyword evidence="2" id="KW-1185">Reference proteome</keyword>
<protein>
    <submittedName>
        <fullName evidence="1">Uncharacterized protein</fullName>
    </submittedName>
</protein>
<proteinExistence type="predicted"/>
<dbReference type="EMBL" id="JAVDWW010000012">
    <property type="protein sequence ID" value="MDR7172342.1"/>
    <property type="molecule type" value="Genomic_DNA"/>
</dbReference>
<comment type="caution">
    <text evidence="1">The sequence shown here is derived from an EMBL/GenBank/DDBJ whole genome shotgun (WGS) entry which is preliminary data.</text>
</comment>
<gene>
    <name evidence="1" type="ORF">J2W56_006103</name>
</gene>
<sequence>MTETAQIRATVGTQNVTREQVRAWESRRATAVLGKLAARLGHLGMNELMPDRTPHQLRTAPLDEQRSALITLKTRLGHAGIYALLRHELAFSERTSRIGVAASRGRTKHCVTRLEVPGYSAERFATWFNDLTTTNAEADMIAACPDHYLVRGLPDGRQEVLETTGGSPAATRFIIDYTASDTLTIPIDPAYPIQIAGQASLDDGLVIGGVRHQFRDRDGTLDALLTVQFPGTVPARLIRQHQWHLAAEFSNWIIAAASTAGTRPTN</sequence>
<evidence type="ECO:0000313" key="1">
    <source>
        <dbReference type="EMBL" id="MDR7172342.1"/>
    </source>
</evidence>
<reference evidence="1 2" key="1">
    <citation type="submission" date="2023-07" db="EMBL/GenBank/DDBJ databases">
        <title>Sorghum-associated microbial communities from plants grown in Nebraska, USA.</title>
        <authorList>
            <person name="Schachtman D."/>
        </authorList>
    </citation>
    <scope>NUCLEOTIDE SEQUENCE [LARGE SCALE GENOMIC DNA]</scope>
    <source>
        <strain evidence="1 2">4272</strain>
    </source>
</reference>
<accession>A0ABU1XP49</accession>
<dbReference type="Proteomes" id="UP001251217">
    <property type="component" value="Unassembled WGS sequence"/>
</dbReference>
<dbReference type="RefSeq" id="WP_063012687.1">
    <property type="nucleotide sequence ID" value="NZ_JAVDWW010000012.1"/>
</dbReference>
<name>A0ABU1XP49_9NOCA</name>
<evidence type="ECO:0000313" key="2">
    <source>
        <dbReference type="Proteomes" id="UP001251217"/>
    </source>
</evidence>